<dbReference type="SUPFAM" id="SSF81301">
    <property type="entry name" value="Nucleotidyltransferase"/>
    <property type="match status" value="1"/>
</dbReference>
<dbReference type="EMBL" id="CP090958">
    <property type="protein sequence ID" value="WGW10586.1"/>
    <property type="molecule type" value="Genomic_DNA"/>
</dbReference>
<dbReference type="Pfam" id="PF01909">
    <property type="entry name" value="NTP_transf_2"/>
    <property type="match status" value="1"/>
</dbReference>
<sequence length="265" mass="28381">MADPDEGLMPDGTIRTGAQRERVPPLFEPILAEATRAAEQRGGSLYLYGSVATGAARPGLSDVDLLSVDFGEAATLGDQLSAKYADRCRAVEIATATAADFERQNDAAYGNRVFIRHYCVHLTGPDRSATLPAYPADARAARGFNGDIGQHLQRWRQLLGSSPQQVEVLGRRVARKSLLAVAGLVSVHDGTWTTDRPPALRWGGVQPELAADLAQLMSWADGGSRPTPLDVQKAVADGGIVPTIVEDFARLVGLWREAPDSPSTR</sequence>
<dbReference type="GO" id="GO:0016779">
    <property type="term" value="F:nucleotidyltransferase activity"/>
    <property type="evidence" value="ECO:0007669"/>
    <property type="project" value="UniProtKB-KW"/>
</dbReference>
<keyword evidence="3" id="KW-0808">Transferase</keyword>
<dbReference type="Proteomes" id="UP001209083">
    <property type="component" value="Chromosome"/>
</dbReference>
<dbReference type="InterPro" id="IPR002934">
    <property type="entry name" value="Polymerase_NTP_transf_dom"/>
</dbReference>
<evidence type="ECO:0000259" key="2">
    <source>
        <dbReference type="Pfam" id="PF01909"/>
    </source>
</evidence>
<dbReference type="CDD" id="cd05403">
    <property type="entry name" value="NT_KNTase_like"/>
    <property type="match status" value="1"/>
</dbReference>
<evidence type="ECO:0000256" key="1">
    <source>
        <dbReference type="SAM" id="MobiDB-lite"/>
    </source>
</evidence>
<organism evidence="3 4">
    <name type="scientific">Saxibacter everestensis</name>
    <dbReference type="NCBI Taxonomy" id="2909229"/>
    <lineage>
        <taxon>Bacteria</taxon>
        <taxon>Bacillati</taxon>
        <taxon>Actinomycetota</taxon>
        <taxon>Actinomycetes</taxon>
        <taxon>Micrococcales</taxon>
        <taxon>Brevibacteriaceae</taxon>
        <taxon>Saxibacter</taxon>
    </lineage>
</organism>
<gene>
    <name evidence="3" type="ORF">LWF01_10595</name>
</gene>
<feature type="region of interest" description="Disordered" evidence="1">
    <location>
        <begin position="1"/>
        <end position="20"/>
    </location>
</feature>
<name>A0ABY8QQQ2_9MICO</name>
<accession>A0ABY8QQQ2</accession>
<dbReference type="InterPro" id="IPR043519">
    <property type="entry name" value="NT_sf"/>
</dbReference>
<keyword evidence="4" id="KW-1185">Reference proteome</keyword>
<protein>
    <submittedName>
        <fullName evidence="3">Nucleotidyltransferase domain-containing protein</fullName>
        <ecNumber evidence="3">2.7.7.-</ecNumber>
    </submittedName>
</protein>
<reference evidence="3 4" key="1">
    <citation type="submission" date="2023-05" db="EMBL/GenBank/DDBJ databases">
        <title>Lithophilousrod everest ZFBP1038 complete genpme.</title>
        <authorList>
            <person name="Tian M."/>
        </authorList>
    </citation>
    <scope>NUCLEOTIDE SEQUENCE [LARGE SCALE GENOMIC DNA]</scope>
    <source>
        <strain evidence="3 4">ZFBP1038</strain>
    </source>
</reference>
<evidence type="ECO:0000313" key="4">
    <source>
        <dbReference type="Proteomes" id="UP001209083"/>
    </source>
</evidence>
<dbReference type="RefSeq" id="WP_349637367.1">
    <property type="nucleotide sequence ID" value="NZ_CP090958.1"/>
</dbReference>
<proteinExistence type="predicted"/>
<keyword evidence="3" id="KW-0548">Nucleotidyltransferase</keyword>
<feature type="domain" description="Polymerase nucleotidyl transferase" evidence="2">
    <location>
        <begin position="39"/>
        <end position="66"/>
    </location>
</feature>
<evidence type="ECO:0000313" key="3">
    <source>
        <dbReference type="EMBL" id="WGW10586.1"/>
    </source>
</evidence>
<dbReference type="EC" id="2.7.7.-" evidence="3"/>